<keyword evidence="7" id="KW-1005">Bacterial flagellum biogenesis</keyword>
<evidence type="ECO:0000313" key="9">
    <source>
        <dbReference type="EMBL" id="NMP32870.1"/>
    </source>
</evidence>
<keyword evidence="9" id="KW-0966">Cell projection</keyword>
<dbReference type="Pfam" id="PF13144">
    <property type="entry name" value="ChapFlgA"/>
    <property type="match status" value="1"/>
</dbReference>
<dbReference type="EMBL" id="JABBXH010000005">
    <property type="protein sequence ID" value="NMP32870.1"/>
    <property type="molecule type" value="Genomic_DNA"/>
</dbReference>
<comment type="function">
    <text evidence="6 7">Involved in the assembly process of the P-ring formation. It may associate with FlgF on the rod constituting a structure essential for the P-ring assembly or may act as a modulator protein for the P-ring assembly.</text>
</comment>
<comment type="subcellular location">
    <subcellularLocation>
        <location evidence="1 7">Periplasm</location>
    </subcellularLocation>
</comment>
<dbReference type="InterPro" id="IPR041231">
    <property type="entry name" value="FlgA_N"/>
</dbReference>
<evidence type="ECO:0000256" key="2">
    <source>
        <dbReference type="ARBA" id="ARBA00010474"/>
    </source>
</evidence>
<dbReference type="AlphaFoldDB" id="A0A7Y0Q962"/>
<comment type="caution">
    <text evidence="9">The sequence shown here is derived from an EMBL/GenBank/DDBJ whole genome shotgun (WGS) entry which is preliminary data.</text>
</comment>
<dbReference type="RefSeq" id="WP_169076194.1">
    <property type="nucleotide sequence ID" value="NZ_JABBXH010000005.1"/>
</dbReference>
<dbReference type="PANTHER" id="PTHR36307">
    <property type="entry name" value="FLAGELLA BASAL BODY P-RING FORMATION PROTEIN FLGA"/>
    <property type="match status" value="1"/>
</dbReference>
<dbReference type="InterPro" id="IPR017585">
    <property type="entry name" value="SAF_FlgA"/>
</dbReference>
<dbReference type="Gene3D" id="2.30.30.760">
    <property type="match status" value="1"/>
</dbReference>
<evidence type="ECO:0000256" key="6">
    <source>
        <dbReference type="ARBA" id="ARBA00025643"/>
    </source>
</evidence>
<evidence type="ECO:0000256" key="1">
    <source>
        <dbReference type="ARBA" id="ARBA00004418"/>
    </source>
</evidence>
<evidence type="ECO:0000256" key="4">
    <source>
        <dbReference type="ARBA" id="ARBA00022729"/>
    </source>
</evidence>
<evidence type="ECO:0000256" key="3">
    <source>
        <dbReference type="ARBA" id="ARBA00014754"/>
    </source>
</evidence>
<name>A0A7Y0Q962_9GAMM</name>
<evidence type="ECO:0000256" key="7">
    <source>
        <dbReference type="RuleBase" id="RU362063"/>
    </source>
</evidence>
<accession>A0A7Y0Q962</accession>
<dbReference type="GO" id="GO:0044780">
    <property type="term" value="P:bacterial-type flagellum assembly"/>
    <property type="evidence" value="ECO:0007669"/>
    <property type="project" value="InterPro"/>
</dbReference>
<feature type="chain" id="PRO_5031590886" description="Flagella basal body P-ring formation protein FlgA" evidence="7">
    <location>
        <begin position="24"/>
        <end position="230"/>
    </location>
</feature>
<dbReference type="Pfam" id="PF17656">
    <property type="entry name" value="ChapFlgA_N"/>
    <property type="match status" value="1"/>
</dbReference>
<comment type="similarity">
    <text evidence="2 7">Belongs to the FlgA family.</text>
</comment>
<dbReference type="InterPro" id="IPR036732">
    <property type="entry name" value="AFP_Neu5c_C_sf"/>
</dbReference>
<keyword evidence="5 7" id="KW-0574">Periplasm</keyword>
<dbReference type="NCBIfam" id="TIGR03170">
    <property type="entry name" value="flgA_cterm"/>
    <property type="match status" value="1"/>
</dbReference>
<keyword evidence="9" id="KW-0282">Flagellum</keyword>
<organism evidence="9 10">
    <name type="scientific">Thalassotalea algicola</name>
    <dbReference type="NCBI Taxonomy" id="2716224"/>
    <lineage>
        <taxon>Bacteria</taxon>
        <taxon>Pseudomonadati</taxon>
        <taxon>Pseudomonadota</taxon>
        <taxon>Gammaproteobacteria</taxon>
        <taxon>Alteromonadales</taxon>
        <taxon>Colwelliaceae</taxon>
        <taxon>Thalassotalea</taxon>
    </lineage>
</organism>
<evidence type="ECO:0000256" key="5">
    <source>
        <dbReference type="ARBA" id="ARBA00022764"/>
    </source>
</evidence>
<dbReference type="InterPro" id="IPR013974">
    <property type="entry name" value="SAF"/>
</dbReference>
<evidence type="ECO:0000259" key="8">
    <source>
        <dbReference type="PROSITE" id="PS50844"/>
    </source>
</evidence>
<dbReference type="Gene3D" id="3.90.1210.10">
    <property type="entry name" value="Antifreeze-like/N-acetylneuraminic acid synthase C-terminal domain"/>
    <property type="match status" value="1"/>
</dbReference>
<feature type="signal peptide" evidence="7">
    <location>
        <begin position="1"/>
        <end position="23"/>
    </location>
</feature>
<sequence>MSKTKIFLTFLILSCQQFCFAKANTYDHQFIENLAKTSVLVSLPKSKEKKIVVETVKLDPRIVIKPCKNQLSANIPENSRSRNVNVKITCEGSTPWSLYVPVKVTETKAVLIATQPIDKGSVLTPDNVKVRYLPTLKVRGEVITTSNNVIGAKAKRNISSGKPISKRYICLVCKGDNVSLIAKSDSLQIKTAGTSINSGHLGDKVRVRNDRSGKLVTGRVTGLNKVTIIL</sequence>
<protein>
    <recommendedName>
        <fullName evidence="3 7">Flagella basal body P-ring formation protein FlgA</fullName>
    </recommendedName>
</protein>
<keyword evidence="10" id="KW-1185">Reference proteome</keyword>
<dbReference type="InterPro" id="IPR039246">
    <property type="entry name" value="Flagellar_FlgA"/>
</dbReference>
<dbReference type="GO" id="GO:0042597">
    <property type="term" value="C:periplasmic space"/>
    <property type="evidence" value="ECO:0007669"/>
    <property type="project" value="UniProtKB-SubCell"/>
</dbReference>
<dbReference type="PANTHER" id="PTHR36307:SF1">
    <property type="entry name" value="FLAGELLA BASAL BODY P-RING FORMATION PROTEIN FLGA"/>
    <property type="match status" value="1"/>
</dbReference>
<keyword evidence="4 7" id="KW-0732">Signal</keyword>
<dbReference type="Proteomes" id="UP000568664">
    <property type="component" value="Unassembled WGS sequence"/>
</dbReference>
<reference evidence="9 10" key="1">
    <citation type="submission" date="2020-04" db="EMBL/GenBank/DDBJ databases">
        <title>Thalassotalea sp. M1531, isolated from the surface of marine red alga.</title>
        <authorList>
            <person name="Pang L."/>
            <person name="Lu D.-C."/>
        </authorList>
    </citation>
    <scope>NUCLEOTIDE SEQUENCE [LARGE SCALE GENOMIC DNA]</scope>
    <source>
        <strain evidence="9 10">M1531</strain>
    </source>
</reference>
<dbReference type="CDD" id="cd11614">
    <property type="entry name" value="SAF_CpaB_FlgA_like"/>
    <property type="match status" value="1"/>
</dbReference>
<dbReference type="PROSITE" id="PS50844">
    <property type="entry name" value="AFP_LIKE"/>
    <property type="match status" value="1"/>
</dbReference>
<feature type="domain" description="AFP-like" evidence="8">
    <location>
        <begin position="110"/>
        <end position="164"/>
    </location>
</feature>
<dbReference type="InterPro" id="IPR006190">
    <property type="entry name" value="SAF_AFP_Neu5Ac"/>
</dbReference>
<evidence type="ECO:0000313" key="10">
    <source>
        <dbReference type="Proteomes" id="UP000568664"/>
    </source>
</evidence>
<dbReference type="SMART" id="SM00858">
    <property type="entry name" value="SAF"/>
    <property type="match status" value="1"/>
</dbReference>
<proteinExistence type="inferred from homology"/>
<keyword evidence="9" id="KW-0969">Cilium</keyword>
<dbReference type="SUPFAM" id="SSF51269">
    <property type="entry name" value="AFP III-like domain"/>
    <property type="match status" value="1"/>
</dbReference>
<gene>
    <name evidence="9" type="primary">flgA</name>
    <name evidence="9" type="ORF">HII17_15035</name>
</gene>